<dbReference type="GO" id="GO:0008270">
    <property type="term" value="F:zinc ion binding"/>
    <property type="evidence" value="ECO:0007669"/>
    <property type="project" value="UniProtKB-KW"/>
</dbReference>
<evidence type="ECO:0000256" key="2">
    <source>
        <dbReference type="ARBA" id="ARBA00022737"/>
    </source>
</evidence>
<dbReference type="InterPro" id="IPR002939">
    <property type="entry name" value="DnaJ_C"/>
</dbReference>
<feature type="compositionally biased region" description="Basic and acidic residues" evidence="6">
    <location>
        <begin position="354"/>
        <end position="368"/>
    </location>
</feature>
<accession>A0A6B2L5I3</accession>
<dbReference type="InterPro" id="IPR008971">
    <property type="entry name" value="HSP40/DnaJ_pept-bd"/>
</dbReference>
<dbReference type="Gene3D" id="2.10.230.10">
    <property type="entry name" value="Heat shock protein DnaJ, cysteine-rich domain"/>
    <property type="match status" value="1"/>
</dbReference>
<evidence type="ECO:0000259" key="7">
    <source>
        <dbReference type="PROSITE" id="PS50076"/>
    </source>
</evidence>
<dbReference type="InterPro" id="IPR036869">
    <property type="entry name" value="J_dom_sf"/>
</dbReference>
<sequence>MMAMKYHPDKNPDPGAAEKFREVSEAYEVLSDEQKRAAYDRYGKDAFKEGGFGGGDGFSAEDIFRSFFNFQGGGGDDFFPGGGRPRGQRRTKDIVMELPLTLEELYNGCTKKKEITKTATCDKCEGKGHAGNSKKKFTCSECRGTGMRVVVRQIGPGMITRQQIRCDECGGEGESIPPKDRCKGCAGEKIVQIKKTLTLDVERGMREGEKMVFSGESHQAPGVTPGDVVFIVKEKQHATFQRDGIHLFIEKEIPLVNALTGIQFFVKHLDDRQILIQTSPGDIINPNDSREVRNEGMPIHKRPYEHGNLYIKFKVQFPTSLTPDQLSSLKKCFPHFVKPPPNKENVPAVNMAPVDKDTMNDKGYDDRGYNAYDESDEEEPQGVPCQQQ</sequence>
<evidence type="ECO:0000256" key="5">
    <source>
        <dbReference type="PROSITE-ProRule" id="PRU00546"/>
    </source>
</evidence>
<dbReference type="Pfam" id="PF00684">
    <property type="entry name" value="DnaJ_CXXCXGXG"/>
    <property type="match status" value="1"/>
</dbReference>
<name>A0A6B2L5I3_9EUKA</name>
<keyword evidence="2" id="KW-0677">Repeat</keyword>
<dbReference type="PROSITE" id="PS00636">
    <property type="entry name" value="DNAJ_1"/>
    <property type="match status" value="1"/>
</dbReference>
<proteinExistence type="predicted"/>
<dbReference type="InterPro" id="IPR044713">
    <property type="entry name" value="DNJA1/2-like"/>
</dbReference>
<dbReference type="SUPFAM" id="SSF49493">
    <property type="entry name" value="HSP40/DnaJ peptide-binding domain"/>
    <property type="match status" value="2"/>
</dbReference>
<evidence type="ECO:0000313" key="9">
    <source>
        <dbReference type="EMBL" id="NDV32226.1"/>
    </source>
</evidence>
<evidence type="ECO:0000256" key="1">
    <source>
        <dbReference type="ARBA" id="ARBA00022723"/>
    </source>
</evidence>
<feature type="domain" description="J" evidence="7">
    <location>
        <begin position="1"/>
        <end position="43"/>
    </location>
</feature>
<dbReference type="SUPFAM" id="SSF46565">
    <property type="entry name" value="Chaperone J-domain"/>
    <property type="match status" value="1"/>
</dbReference>
<dbReference type="Gene3D" id="2.60.260.20">
    <property type="entry name" value="Urease metallochaperone UreE, N-terminal domain"/>
    <property type="match status" value="2"/>
</dbReference>
<dbReference type="GO" id="GO:0051082">
    <property type="term" value="F:unfolded protein binding"/>
    <property type="evidence" value="ECO:0007669"/>
    <property type="project" value="InterPro"/>
</dbReference>
<feature type="region of interest" description="Disordered" evidence="6">
    <location>
        <begin position="340"/>
        <end position="388"/>
    </location>
</feature>
<dbReference type="InterPro" id="IPR001305">
    <property type="entry name" value="HSP_DnaJ_Cys-rich_dom"/>
</dbReference>
<dbReference type="CDD" id="cd06257">
    <property type="entry name" value="DnaJ"/>
    <property type="match status" value="1"/>
</dbReference>
<feature type="zinc finger region" description="CR-type" evidence="5">
    <location>
        <begin position="108"/>
        <end position="194"/>
    </location>
</feature>
<evidence type="ECO:0000256" key="3">
    <source>
        <dbReference type="ARBA" id="ARBA00022771"/>
    </source>
</evidence>
<keyword evidence="1 5" id="KW-0479">Metal-binding</keyword>
<reference evidence="9" key="1">
    <citation type="journal article" date="2020" name="J. Eukaryot. Microbiol.">
        <title>De novo Sequencing, Assembly and Annotation of the Transcriptome for the Free-Living Testate Amoeba Arcella intermedia.</title>
        <authorList>
            <person name="Ribeiro G.M."/>
            <person name="Porfirio-Sousa A.L."/>
            <person name="Maurer-Alcala X.X."/>
            <person name="Katz L.A."/>
            <person name="Lahr D.J.G."/>
        </authorList>
    </citation>
    <scope>NUCLEOTIDE SEQUENCE</scope>
</reference>
<dbReference type="CDD" id="cd10719">
    <property type="entry name" value="DnaJ_zf"/>
    <property type="match status" value="1"/>
</dbReference>
<evidence type="ECO:0000259" key="8">
    <source>
        <dbReference type="PROSITE" id="PS51188"/>
    </source>
</evidence>
<dbReference type="Gene3D" id="1.10.287.110">
    <property type="entry name" value="DnaJ domain"/>
    <property type="match status" value="1"/>
</dbReference>
<dbReference type="FunFam" id="2.10.230.10:FF:000001">
    <property type="entry name" value="DnaJ subfamily A member 2"/>
    <property type="match status" value="1"/>
</dbReference>
<dbReference type="PRINTS" id="PR00625">
    <property type="entry name" value="JDOMAIN"/>
</dbReference>
<dbReference type="CDD" id="cd10747">
    <property type="entry name" value="DnaJ_C"/>
    <property type="match status" value="1"/>
</dbReference>
<evidence type="ECO:0000256" key="4">
    <source>
        <dbReference type="ARBA" id="ARBA00022833"/>
    </source>
</evidence>
<dbReference type="InterPro" id="IPR001623">
    <property type="entry name" value="DnaJ_domain"/>
</dbReference>
<dbReference type="PROSITE" id="PS51188">
    <property type="entry name" value="ZF_CR"/>
    <property type="match status" value="1"/>
</dbReference>
<protein>
    <recommendedName>
        <fullName evidence="10">J domain-containing protein</fullName>
    </recommendedName>
</protein>
<dbReference type="SMART" id="SM00271">
    <property type="entry name" value="DnaJ"/>
    <property type="match status" value="1"/>
</dbReference>
<feature type="domain" description="CR-type" evidence="8">
    <location>
        <begin position="108"/>
        <end position="194"/>
    </location>
</feature>
<organism evidence="9">
    <name type="scientific">Arcella intermedia</name>
    <dbReference type="NCBI Taxonomy" id="1963864"/>
    <lineage>
        <taxon>Eukaryota</taxon>
        <taxon>Amoebozoa</taxon>
        <taxon>Tubulinea</taxon>
        <taxon>Elardia</taxon>
        <taxon>Arcellinida</taxon>
        <taxon>Sphaerothecina</taxon>
        <taxon>Arcellidae</taxon>
        <taxon>Arcella</taxon>
    </lineage>
</organism>
<dbReference type="EMBL" id="GIBP01003257">
    <property type="protein sequence ID" value="NDV32226.1"/>
    <property type="molecule type" value="Transcribed_RNA"/>
</dbReference>
<dbReference type="PROSITE" id="PS50076">
    <property type="entry name" value="DNAJ_2"/>
    <property type="match status" value="1"/>
</dbReference>
<dbReference type="InterPro" id="IPR018253">
    <property type="entry name" value="DnaJ_domain_CS"/>
</dbReference>
<keyword evidence="4 5" id="KW-0862">Zinc</keyword>
<evidence type="ECO:0000256" key="6">
    <source>
        <dbReference type="SAM" id="MobiDB-lite"/>
    </source>
</evidence>
<dbReference type="AlphaFoldDB" id="A0A6B2L5I3"/>
<dbReference type="PANTHER" id="PTHR43888">
    <property type="entry name" value="DNAJ-LIKE-2, ISOFORM A-RELATED"/>
    <property type="match status" value="1"/>
</dbReference>
<dbReference type="FunFam" id="2.60.260.20:FF:000003">
    <property type="entry name" value="DnaJ subfamily A member 2"/>
    <property type="match status" value="1"/>
</dbReference>
<dbReference type="GO" id="GO:0006457">
    <property type="term" value="P:protein folding"/>
    <property type="evidence" value="ECO:0007669"/>
    <property type="project" value="InterPro"/>
</dbReference>
<dbReference type="InterPro" id="IPR036410">
    <property type="entry name" value="HSP_DnaJ_Cys-rich_dom_sf"/>
</dbReference>
<evidence type="ECO:0008006" key="10">
    <source>
        <dbReference type="Google" id="ProtNLM"/>
    </source>
</evidence>
<dbReference type="Pfam" id="PF01556">
    <property type="entry name" value="DnaJ_C"/>
    <property type="match status" value="1"/>
</dbReference>
<keyword evidence="3 5" id="KW-0863">Zinc-finger</keyword>
<dbReference type="Pfam" id="PF00226">
    <property type="entry name" value="DnaJ"/>
    <property type="match status" value="1"/>
</dbReference>
<dbReference type="SUPFAM" id="SSF57938">
    <property type="entry name" value="DnaJ/Hsp40 cysteine-rich domain"/>
    <property type="match status" value="1"/>
</dbReference>
<dbReference type="GO" id="GO:0030544">
    <property type="term" value="F:Hsp70 protein binding"/>
    <property type="evidence" value="ECO:0007669"/>
    <property type="project" value="InterPro"/>
</dbReference>